<dbReference type="InterPro" id="IPR006685">
    <property type="entry name" value="MscS_channel_2nd"/>
</dbReference>
<dbReference type="InterPro" id="IPR049142">
    <property type="entry name" value="MS_channel_1st"/>
</dbReference>
<dbReference type="Gene3D" id="3.30.70.100">
    <property type="match status" value="1"/>
</dbReference>
<feature type="domain" description="Mechanosensitive ion channel transmembrane helices 2/3" evidence="10">
    <location>
        <begin position="119"/>
        <end position="159"/>
    </location>
</feature>
<dbReference type="SUPFAM" id="SSF82689">
    <property type="entry name" value="Mechanosensitive channel protein MscS (YggB), C-terminal domain"/>
    <property type="match status" value="1"/>
</dbReference>
<name>A0ABU4HNC8_9ACTN</name>
<evidence type="ECO:0000313" key="11">
    <source>
        <dbReference type="EMBL" id="MDW5594805.1"/>
    </source>
</evidence>
<dbReference type="Pfam" id="PF00924">
    <property type="entry name" value="MS_channel_2nd"/>
    <property type="match status" value="1"/>
</dbReference>
<feature type="domain" description="Mechanosensitive ion channel MscS" evidence="8">
    <location>
        <begin position="161"/>
        <end position="224"/>
    </location>
</feature>
<evidence type="ECO:0000256" key="6">
    <source>
        <dbReference type="ARBA" id="ARBA00023136"/>
    </source>
</evidence>
<organism evidence="11 12">
    <name type="scientific">Conexibacter stalactiti</name>
    <dbReference type="NCBI Taxonomy" id="1940611"/>
    <lineage>
        <taxon>Bacteria</taxon>
        <taxon>Bacillati</taxon>
        <taxon>Actinomycetota</taxon>
        <taxon>Thermoleophilia</taxon>
        <taxon>Solirubrobacterales</taxon>
        <taxon>Conexibacteraceae</taxon>
        <taxon>Conexibacter</taxon>
    </lineage>
</organism>
<comment type="subcellular location">
    <subcellularLocation>
        <location evidence="1">Cell membrane</location>
        <topology evidence="1">Multi-pass membrane protein</topology>
    </subcellularLocation>
</comment>
<evidence type="ECO:0000256" key="4">
    <source>
        <dbReference type="ARBA" id="ARBA00022692"/>
    </source>
</evidence>
<dbReference type="Gene3D" id="2.30.30.60">
    <property type="match status" value="1"/>
</dbReference>
<dbReference type="SUPFAM" id="SSF82861">
    <property type="entry name" value="Mechanosensitive channel protein MscS (YggB), transmembrane region"/>
    <property type="match status" value="1"/>
</dbReference>
<evidence type="ECO:0000313" key="12">
    <source>
        <dbReference type="Proteomes" id="UP001284601"/>
    </source>
</evidence>
<feature type="transmembrane region" description="Helical" evidence="7">
    <location>
        <begin position="114"/>
        <end position="133"/>
    </location>
</feature>
<evidence type="ECO:0000256" key="1">
    <source>
        <dbReference type="ARBA" id="ARBA00004651"/>
    </source>
</evidence>
<dbReference type="InterPro" id="IPR049278">
    <property type="entry name" value="MS_channel_C"/>
</dbReference>
<evidence type="ECO:0000256" key="7">
    <source>
        <dbReference type="SAM" id="Phobius"/>
    </source>
</evidence>
<proteinExistence type="inferred from homology"/>
<keyword evidence="6 7" id="KW-0472">Membrane</keyword>
<evidence type="ECO:0000259" key="9">
    <source>
        <dbReference type="Pfam" id="PF21082"/>
    </source>
</evidence>
<comment type="similarity">
    <text evidence="2">Belongs to the MscS (TC 1.A.23) family.</text>
</comment>
<dbReference type="PANTHER" id="PTHR30460">
    <property type="entry name" value="MODERATE CONDUCTANCE MECHANOSENSITIVE CHANNEL YBIO"/>
    <property type="match status" value="1"/>
</dbReference>
<dbReference type="InterPro" id="IPR023408">
    <property type="entry name" value="MscS_beta-dom_sf"/>
</dbReference>
<gene>
    <name evidence="11" type="ORF">R7226_10680</name>
</gene>
<dbReference type="InterPro" id="IPR011014">
    <property type="entry name" value="MscS_channel_TM-2"/>
</dbReference>
<dbReference type="InterPro" id="IPR045276">
    <property type="entry name" value="YbiO_bact"/>
</dbReference>
<evidence type="ECO:0000256" key="2">
    <source>
        <dbReference type="ARBA" id="ARBA00008017"/>
    </source>
</evidence>
<evidence type="ECO:0000259" key="8">
    <source>
        <dbReference type="Pfam" id="PF00924"/>
    </source>
</evidence>
<feature type="domain" description="Mechanosensitive ion channel MscS C-terminal" evidence="9">
    <location>
        <begin position="231"/>
        <end position="315"/>
    </location>
</feature>
<dbReference type="Gene3D" id="1.10.287.1260">
    <property type="match status" value="1"/>
</dbReference>
<evidence type="ECO:0000256" key="3">
    <source>
        <dbReference type="ARBA" id="ARBA00022475"/>
    </source>
</evidence>
<dbReference type="Pfam" id="PF21088">
    <property type="entry name" value="MS_channel_1st"/>
    <property type="match status" value="1"/>
</dbReference>
<accession>A0ABU4HNC8</accession>
<keyword evidence="5 7" id="KW-1133">Transmembrane helix</keyword>
<dbReference type="Pfam" id="PF21082">
    <property type="entry name" value="MS_channel_3rd"/>
    <property type="match status" value="1"/>
</dbReference>
<dbReference type="SUPFAM" id="SSF50182">
    <property type="entry name" value="Sm-like ribonucleoproteins"/>
    <property type="match status" value="1"/>
</dbReference>
<feature type="transmembrane region" description="Helical" evidence="7">
    <location>
        <begin position="139"/>
        <end position="162"/>
    </location>
</feature>
<evidence type="ECO:0000259" key="10">
    <source>
        <dbReference type="Pfam" id="PF21088"/>
    </source>
</evidence>
<dbReference type="Proteomes" id="UP001284601">
    <property type="component" value="Unassembled WGS sequence"/>
</dbReference>
<evidence type="ECO:0000256" key="5">
    <source>
        <dbReference type="ARBA" id="ARBA00022989"/>
    </source>
</evidence>
<keyword evidence="4 7" id="KW-0812">Transmembrane</keyword>
<comment type="caution">
    <text evidence="11">The sequence shown here is derived from an EMBL/GenBank/DDBJ whole genome shotgun (WGS) entry which is preliminary data.</text>
</comment>
<dbReference type="InterPro" id="IPR011066">
    <property type="entry name" value="MscS_channel_C_sf"/>
</dbReference>
<dbReference type="PANTHER" id="PTHR30460:SF0">
    <property type="entry name" value="MODERATE CONDUCTANCE MECHANOSENSITIVE CHANNEL YBIO"/>
    <property type="match status" value="1"/>
</dbReference>
<feature type="transmembrane region" description="Helical" evidence="7">
    <location>
        <begin position="46"/>
        <end position="64"/>
    </location>
</feature>
<keyword evidence="3" id="KW-1003">Cell membrane</keyword>
<protein>
    <submittedName>
        <fullName evidence="11">Mechanosensitive ion channel family protein</fullName>
    </submittedName>
</protein>
<dbReference type="RefSeq" id="WP_318597123.1">
    <property type="nucleotide sequence ID" value="NZ_JAWSTH010000022.1"/>
</dbReference>
<dbReference type="EMBL" id="JAWSTH010000022">
    <property type="protein sequence ID" value="MDW5594805.1"/>
    <property type="molecule type" value="Genomic_DNA"/>
</dbReference>
<keyword evidence="12" id="KW-1185">Reference proteome</keyword>
<sequence>MLVLADVSPERLRSVCGDDPGRICRTVLDATDNRTLAELGDWLVGPPLRILLILLVAVIFNRIARRAVKRMLRGMASGAMRERLGAVRKRTPAAFLETQETNLRAEQRANALSGVLRSIVSFVIFAIAGFMVLDELGVNLAPLLAGAGVVGLAIGFGSQALVKDFLSGMFILVEDQFGVGDVVDLDGTSGTVEAISLRTTQLRSVEGTVWHVPNGEIRRVGNMSKHWSRAVLDVEVAYGTDIEQARAVIKRVADEVWRASGDVLEEPDVQGVERLGASGVTIRTLVKTTPSQQWEVSRLLRERIKAAFDANGIEIPFPQQTVWHRSEEPAAAGSGGDAS</sequence>
<dbReference type="InterPro" id="IPR010920">
    <property type="entry name" value="LSM_dom_sf"/>
</dbReference>
<reference evidence="12" key="1">
    <citation type="submission" date="2023-07" db="EMBL/GenBank/DDBJ databases">
        <title>Conexibacter stalactiti sp. nov., isolated from stalactites in a lava cave and emended description of the genus Conexibacter.</title>
        <authorList>
            <person name="Lee S.D."/>
        </authorList>
    </citation>
    <scope>NUCLEOTIDE SEQUENCE [LARGE SCALE GENOMIC DNA]</scope>
    <source>
        <strain evidence="12">KCTC 39840</strain>
    </source>
</reference>